<dbReference type="PANTHER" id="PTHR43576:SF2">
    <property type="entry name" value="INTRACELLULAR EXO-ALPHA-L-ARABINOFURANOSIDASE 2"/>
    <property type="match status" value="1"/>
</dbReference>
<keyword evidence="8" id="KW-0812">Transmembrane</keyword>
<dbReference type="EC" id="3.2.1.55" evidence="4"/>
<evidence type="ECO:0000256" key="3">
    <source>
        <dbReference type="ARBA" id="ARBA00011165"/>
    </source>
</evidence>
<evidence type="ECO:0000313" key="10">
    <source>
        <dbReference type="EMBL" id="QEG37396.1"/>
    </source>
</evidence>
<protein>
    <recommendedName>
        <fullName evidence="4">non-reducing end alpha-L-arabinofuranosidase</fullName>
        <ecNumber evidence="4">3.2.1.55</ecNumber>
    </recommendedName>
</protein>
<keyword evidence="7 10" id="KW-0326">Glycosidase</keyword>
<keyword evidence="8" id="KW-0472">Membrane</keyword>
<dbReference type="InterPro" id="IPR055235">
    <property type="entry name" value="ASD1_cat"/>
</dbReference>
<evidence type="ECO:0000256" key="2">
    <source>
        <dbReference type="ARBA" id="ARBA00007186"/>
    </source>
</evidence>
<accession>A0A5B9QK26</accession>
<sequence length="558" mass="62936">MGSKHAGCSPKAKVGTTQHRTLISAYLVGLLLCGGLFGATAAGQAAEARLIIHADRGEQTISRYIYGHFAEHLGRCIYDGIWVGEDSPIPNTRGIRNDIVEALRQIEVPVMRWPGGCFADEYHWMDGIGPREDRPVILNTQSGKRPENNHFGTHEFMDFCEQVGCEPYICGNVGSGTVEELSKWVEYMTFGGSSTMADLRRKNGRDKPWKVKYWAVGNENEGCGGSMPPEYYAYLYRRFQTYMNSYSGNELYKVACGPIGTDFNWLDVLMDKATGYMNGIALHNYVWSGERSQSSINFGEDDWFFLLRRSFRQEEFIKRSVEIMDEYDPDKNVAIIFDEWGAWHEEVMPGVNPFDCYQQSTLRDAMVAAIHFNIFHRYADRIHMANIAQTVNVIQSIILTKSEKMILTPTYHVFDMYKVHQDATYLPMQIECGTYSHEAALTKEMSDDSRDRPYVDHFGPLNKIPVLTATASRDASGKIHIAITNVDPNNGATVNCEIQGADIKNVSGTILTAPEMNTHNTFDKPHALKPEAFDAFDREGEKLVIRMPSKSIVALELD</sequence>
<dbReference type="EMBL" id="CP042913">
    <property type="protein sequence ID" value="QEG37396.1"/>
    <property type="molecule type" value="Genomic_DNA"/>
</dbReference>
<evidence type="ECO:0000256" key="1">
    <source>
        <dbReference type="ARBA" id="ARBA00001462"/>
    </source>
</evidence>
<reference evidence="10 11" key="1">
    <citation type="submission" date="2019-08" db="EMBL/GenBank/DDBJ databases">
        <title>Deep-cultivation of Planctomycetes and their phenomic and genomic characterization uncovers novel biology.</title>
        <authorList>
            <person name="Wiegand S."/>
            <person name="Jogler M."/>
            <person name="Boedeker C."/>
            <person name="Pinto D."/>
            <person name="Vollmers J."/>
            <person name="Rivas-Marin E."/>
            <person name="Kohn T."/>
            <person name="Peeters S.H."/>
            <person name="Heuer A."/>
            <person name="Rast P."/>
            <person name="Oberbeckmann S."/>
            <person name="Bunk B."/>
            <person name="Jeske O."/>
            <person name="Meyerdierks A."/>
            <person name="Storesund J.E."/>
            <person name="Kallscheuer N."/>
            <person name="Luecker S."/>
            <person name="Lage O.M."/>
            <person name="Pohl T."/>
            <person name="Merkel B.J."/>
            <person name="Hornburger P."/>
            <person name="Mueller R.-W."/>
            <person name="Bruemmer F."/>
            <person name="Labrenz M."/>
            <person name="Spormann A.M."/>
            <person name="Op den Camp H."/>
            <person name="Overmann J."/>
            <person name="Amann R."/>
            <person name="Jetten M.S.M."/>
            <person name="Mascher T."/>
            <person name="Medema M.H."/>
            <person name="Devos D.P."/>
            <person name="Kaster A.-K."/>
            <person name="Ovreas L."/>
            <person name="Rohde M."/>
            <person name="Galperin M.Y."/>
            <person name="Jogler C."/>
        </authorList>
    </citation>
    <scope>NUCLEOTIDE SEQUENCE [LARGE SCALE GENOMIC DNA]</scope>
    <source>
        <strain evidence="10 11">Pr1d</strain>
    </source>
</reference>
<dbReference type="InterPro" id="IPR010720">
    <property type="entry name" value="Alpha-L-AF_C"/>
</dbReference>
<comment type="subunit">
    <text evidence="3">Homohexamer; trimer of dimers.</text>
</comment>
<feature type="domain" description="Alpha-L-arabinofuranosidase C-terminal" evidence="9">
    <location>
        <begin position="338"/>
        <end position="551"/>
    </location>
</feature>
<dbReference type="GO" id="GO:0000272">
    <property type="term" value="P:polysaccharide catabolic process"/>
    <property type="evidence" value="ECO:0007669"/>
    <property type="project" value="TreeGrafter"/>
</dbReference>
<keyword evidence="8" id="KW-1133">Transmembrane helix</keyword>
<keyword evidence="11" id="KW-1185">Reference proteome</keyword>
<dbReference type="Pfam" id="PF06964">
    <property type="entry name" value="Alpha-L-AF_C"/>
    <property type="match status" value="1"/>
</dbReference>
<dbReference type="InterPro" id="IPR013780">
    <property type="entry name" value="Glyco_hydro_b"/>
</dbReference>
<evidence type="ECO:0000256" key="6">
    <source>
        <dbReference type="ARBA" id="ARBA00023277"/>
    </source>
</evidence>
<dbReference type="Pfam" id="PF22848">
    <property type="entry name" value="ASD1_dom"/>
    <property type="match status" value="1"/>
</dbReference>
<dbReference type="Proteomes" id="UP000323917">
    <property type="component" value="Chromosome"/>
</dbReference>
<organism evidence="10 11">
    <name type="scientific">Bythopirellula goksoeyrii</name>
    <dbReference type="NCBI Taxonomy" id="1400387"/>
    <lineage>
        <taxon>Bacteria</taxon>
        <taxon>Pseudomonadati</taxon>
        <taxon>Planctomycetota</taxon>
        <taxon>Planctomycetia</taxon>
        <taxon>Pirellulales</taxon>
        <taxon>Lacipirellulaceae</taxon>
        <taxon>Bythopirellula</taxon>
    </lineage>
</organism>
<dbReference type="PANTHER" id="PTHR43576">
    <property type="entry name" value="ALPHA-L-ARABINOFURANOSIDASE C-RELATED"/>
    <property type="match status" value="1"/>
</dbReference>
<comment type="catalytic activity">
    <reaction evidence="1">
        <text>Hydrolysis of terminal non-reducing alpha-L-arabinofuranoside residues in alpha-L-arabinosides.</text>
        <dbReference type="EC" id="3.2.1.55"/>
    </reaction>
</comment>
<dbReference type="RefSeq" id="WP_148075642.1">
    <property type="nucleotide sequence ID" value="NZ_CP042913.1"/>
</dbReference>
<dbReference type="KEGG" id="bgok:Pr1d_47390"/>
<dbReference type="SUPFAM" id="SSF51011">
    <property type="entry name" value="Glycosyl hydrolase domain"/>
    <property type="match status" value="1"/>
</dbReference>
<dbReference type="Gene3D" id="2.60.40.1180">
    <property type="entry name" value="Golgi alpha-mannosidase II"/>
    <property type="match status" value="1"/>
</dbReference>
<name>A0A5B9QK26_9BACT</name>
<evidence type="ECO:0000259" key="9">
    <source>
        <dbReference type="SMART" id="SM00813"/>
    </source>
</evidence>
<dbReference type="GO" id="GO:0046373">
    <property type="term" value="P:L-arabinose metabolic process"/>
    <property type="evidence" value="ECO:0007669"/>
    <property type="project" value="InterPro"/>
</dbReference>
<comment type="similarity">
    <text evidence="2">Belongs to the glycosyl hydrolase 51 family.</text>
</comment>
<keyword evidence="6" id="KW-0119">Carbohydrate metabolism</keyword>
<keyword evidence="5 10" id="KW-0378">Hydrolase</keyword>
<dbReference type="AlphaFoldDB" id="A0A5B9QK26"/>
<evidence type="ECO:0000256" key="4">
    <source>
        <dbReference type="ARBA" id="ARBA00012670"/>
    </source>
</evidence>
<dbReference type="InterPro" id="IPR017853">
    <property type="entry name" value="GH"/>
</dbReference>
<evidence type="ECO:0000313" key="11">
    <source>
        <dbReference type="Proteomes" id="UP000323917"/>
    </source>
</evidence>
<dbReference type="SMART" id="SM00813">
    <property type="entry name" value="Alpha-L-AF_C"/>
    <property type="match status" value="1"/>
</dbReference>
<feature type="transmembrane region" description="Helical" evidence="8">
    <location>
        <begin position="21"/>
        <end position="42"/>
    </location>
</feature>
<dbReference type="SUPFAM" id="SSF51445">
    <property type="entry name" value="(Trans)glycosidases"/>
    <property type="match status" value="1"/>
</dbReference>
<gene>
    <name evidence="10" type="primary">abf2_1</name>
    <name evidence="10" type="ORF">Pr1d_47390</name>
</gene>
<evidence type="ECO:0000256" key="7">
    <source>
        <dbReference type="ARBA" id="ARBA00023295"/>
    </source>
</evidence>
<dbReference type="GO" id="GO:0046556">
    <property type="term" value="F:alpha-L-arabinofuranosidase activity"/>
    <property type="evidence" value="ECO:0007669"/>
    <property type="project" value="UniProtKB-EC"/>
</dbReference>
<proteinExistence type="inferred from homology"/>
<evidence type="ECO:0000256" key="5">
    <source>
        <dbReference type="ARBA" id="ARBA00022801"/>
    </source>
</evidence>
<dbReference type="OrthoDB" id="9758333at2"/>
<dbReference type="Gene3D" id="3.20.20.80">
    <property type="entry name" value="Glycosidases"/>
    <property type="match status" value="1"/>
</dbReference>
<evidence type="ECO:0000256" key="8">
    <source>
        <dbReference type="SAM" id="Phobius"/>
    </source>
</evidence>